<gene>
    <name evidence="1" type="ordered locus">Curi_c11280</name>
</gene>
<protein>
    <submittedName>
        <fullName evidence="1">Uncharacterized protein</fullName>
    </submittedName>
</protein>
<keyword evidence="2" id="KW-1185">Reference proteome</keyword>
<organism evidence="1 2">
    <name type="scientific">Gottschalkia acidurici (strain ATCC 7906 / DSM 604 / BCRC 14475 / CIP 104303 / KCTC 5404 / NCIMB 10678 / 9a)</name>
    <name type="common">Clostridium acidurici</name>
    <dbReference type="NCBI Taxonomy" id="1128398"/>
    <lineage>
        <taxon>Bacteria</taxon>
        <taxon>Bacillati</taxon>
        <taxon>Bacillota</taxon>
        <taxon>Tissierellia</taxon>
        <taxon>Tissierellales</taxon>
        <taxon>Gottschalkiaceae</taxon>
        <taxon>Gottschalkia</taxon>
    </lineage>
</organism>
<proteinExistence type="predicted"/>
<accession>K0AZC7</accession>
<dbReference type="EMBL" id="CP003326">
    <property type="protein sequence ID" value="AFS78142.1"/>
    <property type="molecule type" value="Genomic_DNA"/>
</dbReference>
<evidence type="ECO:0000313" key="2">
    <source>
        <dbReference type="Proteomes" id="UP000006094"/>
    </source>
</evidence>
<dbReference type="AlphaFoldDB" id="K0AZC7"/>
<reference evidence="1 2" key="1">
    <citation type="journal article" date="2012" name="PLoS ONE">
        <title>The purine-utilizing bacterium Clostridium acidurici 9a: a genome-guided metabolic reconsideration.</title>
        <authorList>
            <person name="Hartwich K."/>
            <person name="Poehlein A."/>
            <person name="Daniel R."/>
        </authorList>
    </citation>
    <scope>NUCLEOTIDE SEQUENCE [LARGE SCALE GENOMIC DNA]</scope>
    <source>
        <strain evidence="2">ATCC 7906 / DSM 604 / BCRC 14475 / CIP 104303 / KCTC 5404 / NCIMB 10678 / 9a</strain>
    </source>
</reference>
<dbReference type="Proteomes" id="UP000006094">
    <property type="component" value="Chromosome"/>
</dbReference>
<evidence type="ECO:0000313" key="1">
    <source>
        <dbReference type="EMBL" id="AFS78142.1"/>
    </source>
</evidence>
<dbReference type="HOGENOM" id="CLU_3078213_0_0_9"/>
<dbReference type="KEGG" id="cad:Curi_c11280"/>
<sequence length="52" mass="5998">MDNGVYSGYYITEGILYKSKISLVTSVLENATQIDIGWIYLLKNESFLTYRI</sequence>
<name>K0AZC7_GOTA9</name>